<dbReference type="InterPro" id="IPR011010">
    <property type="entry name" value="DNA_brk_join_enz"/>
</dbReference>
<dbReference type="PANTHER" id="PTHR30481">
    <property type="entry name" value="DNA ADENINE METHYLASE"/>
    <property type="match status" value="1"/>
</dbReference>
<evidence type="ECO:0000313" key="5">
    <source>
        <dbReference type="Proteomes" id="UP000199706"/>
    </source>
</evidence>
<evidence type="ECO:0000256" key="2">
    <source>
        <dbReference type="ARBA" id="ARBA00022679"/>
    </source>
</evidence>
<keyword evidence="2" id="KW-0808">Transferase</keyword>
<dbReference type="InterPro" id="IPR012327">
    <property type="entry name" value="MeTrfase_D12"/>
</dbReference>
<keyword evidence="1 4" id="KW-0489">Methyltransferase</keyword>
<dbReference type="GO" id="GO:0043565">
    <property type="term" value="F:sequence-specific DNA binding"/>
    <property type="evidence" value="ECO:0007669"/>
    <property type="project" value="TreeGrafter"/>
</dbReference>
<dbReference type="Pfam" id="PF02086">
    <property type="entry name" value="MethyltransfD12"/>
    <property type="match status" value="1"/>
</dbReference>
<proteinExistence type="predicted"/>
<protein>
    <submittedName>
        <fullName evidence="4">DNA adenine methylase</fullName>
    </submittedName>
</protein>
<dbReference type="Gene3D" id="3.40.50.150">
    <property type="entry name" value="Vaccinia Virus protein VP39"/>
    <property type="match status" value="1"/>
</dbReference>
<keyword evidence="3" id="KW-0949">S-adenosyl-L-methionine</keyword>
<evidence type="ECO:0000256" key="1">
    <source>
        <dbReference type="ARBA" id="ARBA00022603"/>
    </source>
</evidence>
<evidence type="ECO:0000313" key="4">
    <source>
        <dbReference type="EMBL" id="SDG62223.1"/>
    </source>
</evidence>
<dbReference type="GO" id="GO:0009307">
    <property type="term" value="P:DNA restriction-modification system"/>
    <property type="evidence" value="ECO:0007669"/>
    <property type="project" value="InterPro"/>
</dbReference>
<dbReference type="AlphaFoldDB" id="A0A1G7VR49"/>
<organism evidence="4 5">
    <name type="scientific">Paraburkholderia phenazinium</name>
    <dbReference type="NCBI Taxonomy" id="60549"/>
    <lineage>
        <taxon>Bacteria</taxon>
        <taxon>Pseudomonadati</taxon>
        <taxon>Pseudomonadota</taxon>
        <taxon>Betaproteobacteria</taxon>
        <taxon>Burkholderiales</taxon>
        <taxon>Burkholderiaceae</taxon>
        <taxon>Paraburkholderia</taxon>
    </lineage>
</organism>
<dbReference type="GO" id="GO:0009007">
    <property type="term" value="F:site-specific DNA-methyltransferase (adenine-specific) activity"/>
    <property type="evidence" value="ECO:0007669"/>
    <property type="project" value="UniProtKB-EC"/>
</dbReference>
<dbReference type="EMBL" id="FNCJ01000004">
    <property type="protein sequence ID" value="SDG62223.1"/>
    <property type="molecule type" value="Genomic_DNA"/>
</dbReference>
<dbReference type="SUPFAM" id="SSF53335">
    <property type="entry name" value="S-adenosyl-L-methionine-dependent methyltransferases"/>
    <property type="match status" value="1"/>
</dbReference>
<dbReference type="GO" id="GO:1904047">
    <property type="term" value="F:S-adenosyl-L-methionine binding"/>
    <property type="evidence" value="ECO:0007669"/>
    <property type="project" value="TreeGrafter"/>
</dbReference>
<dbReference type="InterPro" id="IPR029063">
    <property type="entry name" value="SAM-dependent_MTases_sf"/>
</dbReference>
<dbReference type="GO" id="GO:0032259">
    <property type="term" value="P:methylation"/>
    <property type="evidence" value="ECO:0007669"/>
    <property type="project" value="UniProtKB-KW"/>
</dbReference>
<reference evidence="4 5" key="1">
    <citation type="submission" date="2016-10" db="EMBL/GenBank/DDBJ databases">
        <authorList>
            <person name="de Groot N.N."/>
        </authorList>
    </citation>
    <scope>NUCLEOTIDE SEQUENCE [LARGE SCALE GENOMIC DNA]</scope>
    <source>
        <strain evidence="4 5">LMG 2247</strain>
    </source>
</reference>
<sequence>MTKVSLPSSDASLLNALLERLGDQPLTGLDYQWAENWVKSMKRRDVMAPSTICHYVGALARYFDWVVRSGTPLLATNPLRLLPKRYAIQGAARSYYLQKSCFGGKLEGQTFGTATTTPPGLNLLRLEEELSAAHLRLANTFVERLGWAACIERYDRPHTLFYLDPPYFETEGYGVPFPYTEYEKMADRLRSIKGRAIVSLNDHPAIREAFNGFHIETVDIRYTVGGSGDRAAARKELIIFSWDDTAQPAGLF</sequence>
<evidence type="ECO:0000256" key="3">
    <source>
        <dbReference type="ARBA" id="ARBA00022691"/>
    </source>
</evidence>
<accession>A0A1G7VR49</accession>
<name>A0A1G7VR49_9BURK</name>
<dbReference type="Proteomes" id="UP000199706">
    <property type="component" value="Unassembled WGS sequence"/>
</dbReference>
<dbReference type="GO" id="GO:0006298">
    <property type="term" value="P:mismatch repair"/>
    <property type="evidence" value="ECO:0007669"/>
    <property type="project" value="TreeGrafter"/>
</dbReference>
<gene>
    <name evidence="4" type="ORF">SAMN05216466_104191</name>
</gene>
<dbReference type="PANTHER" id="PTHR30481:SF4">
    <property type="entry name" value="SITE-SPECIFIC DNA-METHYLTRANSFERASE (ADENINE-SPECIFIC)"/>
    <property type="match status" value="1"/>
</dbReference>
<dbReference type="SUPFAM" id="SSF56349">
    <property type="entry name" value="DNA breaking-rejoining enzymes"/>
    <property type="match status" value="1"/>
</dbReference>